<dbReference type="UniPathway" id="UPA00028">
    <property type="reaction ID" value="UER00004"/>
</dbReference>
<dbReference type="OrthoDB" id="9793586at2"/>
<name>A0A5R9F439_9BACL</name>
<dbReference type="Gene3D" id="1.10.1040.10">
    <property type="entry name" value="N-(1-d-carboxylethyl)-l-norvaline Dehydrogenase, domain 2"/>
    <property type="match status" value="1"/>
</dbReference>
<feature type="domain" description="Ketopantoate reductase N-terminal" evidence="5">
    <location>
        <begin position="3"/>
        <end position="150"/>
    </location>
</feature>
<dbReference type="GO" id="GO:0005737">
    <property type="term" value="C:cytoplasm"/>
    <property type="evidence" value="ECO:0007669"/>
    <property type="project" value="TreeGrafter"/>
</dbReference>
<dbReference type="EMBL" id="SWLG01000007">
    <property type="protein sequence ID" value="TLS37269.1"/>
    <property type="molecule type" value="Genomic_DNA"/>
</dbReference>
<dbReference type="InterPro" id="IPR013332">
    <property type="entry name" value="KPR_N"/>
</dbReference>
<comment type="pathway">
    <text evidence="4">Cofactor biosynthesis; (R)-pantothenate biosynthesis; (R)-pantoate from 3-methyl-2-oxobutanoate: step 2/2.</text>
</comment>
<keyword evidence="2 4" id="KW-0521">NADP</keyword>
<organism evidence="7 8">
    <name type="scientific">Exobacillus caeni</name>
    <dbReference type="NCBI Taxonomy" id="2574798"/>
    <lineage>
        <taxon>Bacteria</taxon>
        <taxon>Bacillati</taxon>
        <taxon>Bacillota</taxon>
        <taxon>Bacilli</taxon>
        <taxon>Bacillales</taxon>
        <taxon>Guptibacillaceae</taxon>
        <taxon>Exobacillus</taxon>
    </lineage>
</organism>
<comment type="similarity">
    <text evidence="1 4">Belongs to the ketopantoate reductase family.</text>
</comment>
<comment type="catalytic activity">
    <reaction evidence="4">
        <text>(R)-pantoate + NADP(+) = 2-dehydropantoate + NADPH + H(+)</text>
        <dbReference type="Rhea" id="RHEA:16233"/>
        <dbReference type="ChEBI" id="CHEBI:11561"/>
        <dbReference type="ChEBI" id="CHEBI:15378"/>
        <dbReference type="ChEBI" id="CHEBI:15980"/>
        <dbReference type="ChEBI" id="CHEBI:57783"/>
        <dbReference type="ChEBI" id="CHEBI:58349"/>
        <dbReference type="EC" id="1.1.1.169"/>
    </reaction>
</comment>
<dbReference type="FunFam" id="3.40.50.720:FF:000307">
    <property type="entry name" value="2-dehydropantoate 2-reductase"/>
    <property type="match status" value="1"/>
</dbReference>
<dbReference type="PANTHER" id="PTHR21708:SF26">
    <property type="entry name" value="2-DEHYDROPANTOATE 2-REDUCTASE"/>
    <property type="match status" value="1"/>
</dbReference>
<dbReference type="GO" id="GO:0015940">
    <property type="term" value="P:pantothenate biosynthetic process"/>
    <property type="evidence" value="ECO:0007669"/>
    <property type="project" value="UniProtKB-UniPathway"/>
</dbReference>
<keyword evidence="4" id="KW-0566">Pantothenate biosynthesis</keyword>
<dbReference type="FunFam" id="1.10.1040.10:FF:000017">
    <property type="entry name" value="2-dehydropantoate 2-reductase"/>
    <property type="match status" value="1"/>
</dbReference>
<evidence type="ECO:0000256" key="4">
    <source>
        <dbReference type="RuleBase" id="RU362068"/>
    </source>
</evidence>
<evidence type="ECO:0000313" key="8">
    <source>
        <dbReference type="Proteomes" id="UP000308230"/>
    </source>
</evidence>
<dbReference type="InterPro" id="IPR008927">
    <property type="entry name" value="6-PGluconate_DH-like_C_sf"/>
</dbReference>
<dbReference type="RefSeq" id="WP_138126787.1">
    <property type="nucleotide sequence ID" value="NZ_SWLG01000007.1"/>
</dbReference>
<dbReference type="InterPro" id="IPR013752">
    <property type="entry name" value="KPA_reductase"/>
</dbReference>
<protein>
    <recommendedName>
        <fullName evidence="4">2-dehydropantoate 2-reductase</fullName>
        <ecNumber evidence="4">1.1.1.169</ecNumber>
    </recommendedName>
    <alternativeName>
        <fullName evidence="4">Ketopantoate reductase</fullName>
    </alternativeName>
</protein>
<evidence type="ECO:0000256" key="2">
    <source>
        <dbReference type="ARBA" id="ARBA00022857"/>
    </source>
</evidence>
<evidence type="ECO:0000256" key="3">
    <source>
        <dbReference type="ARBA" id="ARBA00023002"/>
    </source>
</evidence>
<dbReference type="Pfam" id="PF08546">
    <property type="entry name" value="ApbA_C"/>
    <property type="match status" value="1"/>
</dbReference>
<sequence>MNIVVIGAGALGAYFGARLQEAGQSVQFLVRERRAKEIKENGLKVHSVNGDYTFDHPRVVQTVEKIENPDLVILAVKGYHLTDTLPLLYPLVDKGAKVLPVLNGMEHITILQSELGKDAVLGGAAYIISTLDEKGHVVHSSEMDTLLFGPLCKSQEPFCEELQSIVSTANIDGKNIPTIEEEMWRKYMFITAMSGVTTAGDFSIGTIKSCGATKELSKKVLEEMKDLANSYGTSLTEQDIEDGFLKLQSLPDQATSSMHQDMRKGLTLEVEHLQGGAIRLAKEAGIDIPHIETLYALIKPYEKGQVPL</sequence>
<dbReference type="GO" id="GO:0008677">
    <property type="term" value="F:2-dehydropantoate 2-reductase activity"/>
    <property type="evidence" value="ECO:0007669"/>
    <property type="project" value="UniProtKB-EC"/>
</dbReference>
<dbReference type="AlphaFoldDB" id="A0A5R9F439"/>
<dbReference type="NCBIfam" id="TIGR00745">
    <property type="entry name" value="apbA_panE"/>
    <property type="match status" value="1"/>
</dbReference>
<proteinExistence type="inferred from homology"/>
<dbReference type="PANTHER" id="PTHR21708">
    <property type="entry name" value="PROBABLE 2-DEHYDROPANTOATE 2-REDUCTASE"/>
    <property type="match status" value="1"/>
</dbReference>
<dbReference type="InterPro" id="IPR036291">
    <property type="entry name" value="NAD(P)-bd_dom_sf"/>
</dbReference>
<comment type="function">
    <text evidence="4">Catalyzes the NADPH-dependent reduction of ketopantoate into pantoic acid.</text>
</comment>
<dbReference type="SUPFAM" id="SSF51735">
    <property type="entry name" value="NAD(P)-binding Rossmann-fold domains"/>
    <property type="match status" value="1"/>
</dbReference>
<keyword evidence="3 4" id="KW-0560">Oxidoreductase</keyword>
<dbReference type="EC" id="1.1.1.169" evidence="4"/>
<comment type="caution">
    <text evidence="7">The sequence shown here is derived from an EMBL/GenBank/DDBJ whole genome shotgun (WGS) entry which is preliminary data.</text>
</comment>
<keyword evidence="8" id="KW-1185">Reference proteome</keyword>
<dbReference type="InterPro" id="IPR051402">
    <property type="entry name" value="KPR-Related"/>
</dbReference>
<feature type="domain" description="Ketopantoate reductase C-terminal" evidence="6">
    <location>
        <begin position="179"/>
        <end position="302"/>
    </location>
</feature>
<evidence type="ECO:0000256" key="1">
    <source>
        <dbReference type="ARBA" id="ARBA00007870"/>
    </source>
</evidence>
<dbReference type="InterPro" id="IPR013328">
    <property type="entry name" value="6PGD_dom2"/>
</dbReference>
<dbReference type="Gene3D" id="3.40.50.720">
    <property type="entry name" value="NAD(P)-binding Rossmann-like Domain"/>
    <property type="match status" value="1"/>
</dbReference>
<evidence type="ECO:0000313" key="7">
    <source>
        <dbReference type="EMBL" id="TLS37269.1"/>
    </source>
</evidence>
<gene>
    <name evidence="7" type="ORF">FCL54_12155</name>
</gene>
<reference evidence="7 8" key="1">
    <citation type="submission" date="2019-04" db="EMBL/GenBank/DDBJ databases">
        <title>Bacillus caeni sp. nov., a bacterium isolated from mangrove sediment.</title>
        <authorList>
            <person name="Huang H."/>
            <person name="Mo K."/>
            <person name="Hu Y."/>
        </authorList>
    </citation>
    <scope>NUCLEOTIDE SEQUENCE [LARGE SCALE GENOMIC DNA]</scope>
    <source>
        <strain evidence="7 8">HB172195</strain>
    </source>
</reference>
<evidence type="ECO:0000259" key="5">
    <source>
        <dbReference type="Pfam" id="PF02558"/>
    </source>
</evidence>
<dbReference type="Proteomes" id="UP000308230">
    <property type="component" value="Unassembled WGS sequence"/>
</dbReference>
<dbReference type="Pfam" id="PF02558">
    <property type="entry name" value="ApbA"/>
    <property type="match status" value="1"/>
</dbReference>
<evidence type="ECO:0000259" key="6">
    <source>
        <dbReference type="Pfam" id="PF08546"/>
    </source>
</evidence>
<dbReference type="InterPro" id="IPR003710">
    <property type="entry name" value="ApbA"/>
</dbReference>
<accession>A0A5R9F439</accession>
<dbReference type="SUPFAM" id="SSF48179">
    <property type="entry name" value="6-phosphogluconate dehydrogenase C-terminal domain-like"/>
    <property type="match status" value="1"/>
</dbReference>